<sequence>MDTTEITEETTKEVNAFLQQLQNHSPSLINMGIKVVVSLVVFFVGRILINWFRRIVRKAFERSKIDVGVAQFIDSLLKIVLYVLLIISIATNLGVDTASVAAVIASAGVAIGLALQGSLSNFAGGVLILLLKPFVVGDYIIEDTCKNEGTVKEIQLFYTKLTTIDNRTIVIPNGTLANNSLTNVTDKDERRLDLKIGISYEADLKEAKKIIAKLLEKEARIRTDKEILIFVDELAASAVVLGVRAWVKTEDFWDVKWKFLEDVKQEMDSAGIEIPYQQVAVHMCQPTEK</sequence>
<dbReference type="InterPro" id="IPR006686">
    <property type="entry name" value="MscS_channel_CS"/>
</dbReference>
<comment type="caution">
    <text evidence="11">The sequence shown here is derived from an EMBL/GenBank/DDBJ whole genome shotgun (WGS) entry which is preliminary data.</text>
</comment>
<dbReference type="InterPro" id="IPR049278">
    <property type="entry name" value="MS_channel_C"/>
</dbReference>
<dbReference type="InterPro" id="IPR023408">
    <property type="entry name" value="MscS_beta-dom_sf"/>
</dbReference>
<name>A0ABT2RJN9_9FIRM</name>
<organism evidence="11 12">
    <name type="scientific">Dorea acetigenes</name>
    <dbReference type="NCBI Taxonomy" id="2981787"/>
    <lineage>
        <taxon>Bacteria</taxon>
        <taxon>Bacillati</taxon>
        <taxon>Bacillota</taxon>
        <taxon>Clostridia</taxon>
        <taxon>Lachnospirales</taxon>
        <taxon>Lachnospiraceae</taxon>
        <taxon>Dorea</taxon>
    </lineage>
</organism>
<dbReference type="Pfam" id="PF05552">
    <property type="entry name" value="MS_channel_1st_1"/>
    <property type="match status" value="1"/>
</dbReference>
<gene>
    <name evidence="11" type="ORF">OCV99_03430</name>
</gene>
<evidence type="ECO:0000256" key="6">
    <source>
        <dbReference type="ARBA" id="ARBA00023136"/>
    </source>
</evidence>
<dbReference type="SUPFAM" id="SSF82689">
    <property type="entry name" value="Mechanosensitive channel protein MscS (YggB), C-terminal domain"/>
    <property type="match status" value="1"/>
</dbReference>
<evidence type="ECO:0000256" key="3">
    <source>
        <dbReference type="ARBA" id="ARBA00022475"/>
    </source>
</evidence>
<comment type="subcellular location">
    <subcellularLocation>
        <location evidence="1">Cell membrane</location>
        <topology evidence="1">Multi-pass membrane protein</topology>
    </subcellularLocation>
</comment>
<evidence type="ECO:0000313" key="12">
    <source>
        <dbReference type="Proteomes" id="UP001652431"/>
    </source>
</evidence>
<protein>
    <submittedName>
        <fullName evidence="11">Mechanosensitive ion channel</fullName>
    </submittedName>
</protein>
<reference evidence="11 12" key="1">
    <citation type="journal article" date="2021" name="ISME Commun">
        <title>Automated analysis of genomic sequences facilitates high-throughput and comprehensive description of bacteria.</title>
        <authorList>
            <person name="Hitch T.C.A."/>
        </authorList>
    </citation>
    <scope>NUCLEOTIDE SEQUENCE [LARGE SCALE GENOMIC DNA]</scope>
    <source>
        <strain evidence="11 12">Sanger_03</strain>
    </source>
</reference>
<keyword evidence="12" id="KW-1185">Reference proteome</keyword>
<feature type="domain" description="Mechanosensitive ion channel MscS C-terminal" evidence="9">
    <location>
        <begin position="194"/>
        <end position="274"/>
    </location>
</feature>
<evidence type="ECO:0000256" key="4">
    <source>
        <dbReference type="ARBA" id="ARBA00022692"/>
    </source>
</evidence>
<evidence type="ECO:0000313" key="11">
    <source>
        <dbReference type="EMBL" id="MCU6685616.1"/>
    </source>
</evidence>
<proteinExistence type="inferred from homology"/>
<dbReference type="SUPFAM" id="SSF50182">
    <property type="entry name" value="Sm-like ribonucleoproteins"/>
    <property type="match status" value="1"/>
</dbReference>
<dbReference type="Gene3D" id="2.30.30.60">
    <property type="match status" value="1"/>
</dbReference>
<dbReference type="PANTHER" id="PTHR30221">
    <property type="entry name" value="SMALL-CONDUCTANCE MECHANOSENSITIVE CHANNEL"/>
    <property type="match status" value="1"/>
</dbReference>
<dbReference type="PROSITE" id="PS01246">
    <property type="entry name" value="UPF0003"/>
    <property type="match status" value="1"/>
</dbReference>
<dbReference type="EMBL" id="JAOQJU010000002">
    <property type="protein sequence ID" value="MCU6685616.1"/>
    <property type="molecule type" value="Genomic_DNA"/>
</dbReference>
<evidence type="ECO:0000256" key="1">
    <source>
        <dbReference type="ARBA" id="ARBA00004651"/>
    </source>
</evidence>
<evidence type="ECO:0000259" key="10">
    <source>
        <dbReference type="Pfam" id="PF21088"/>
    </source>
</evidence>
<evidence type="ECO:0000256" key="7">
    <source>
        <dbReference type="SAM" id="Phobius"/>
    </source>
</evidence>
<keyword evidence="6 7" id="KW-0472">Membrane</keyword>
<dbReference type="Gene3D" id="1.10.287.1260">
    <property type="match status" value="1"/>
</dbReference>
<dbReference type="InterPro" id="IPR049142">
    <property type="entry name" value="MS_channel_1st"/>
</dbReference>
<dbReference type="Gene3D" id="3.30.70.100">
    <property type="match status" value="1"/>
</dbReference>
<dbReference type="Pfam" id="PF21088">
    <property type="entry name" value="MS_channel_1st"/>
    <property type="match status" value="1"/>
</dbReference>
<accession>A0ABT2RJN9</accession>
<dbReference type="PANTHER" id="PTHR30221:SF1">
    <property type="entry name" value="SMALL-CONDUCTANCE MECHANOSENSITIVE CHANNEL"/>
    <property type="match status" value="1"/>
</dbReference>
<dbReference type="RefSeq" id="WP_158368172.1">
    <property type="nucleotide sequence ID" value="NZ_JAOQJU010000002.1"/>
</dbReference>
<keyword evidence="4 7" id="KW-0812">Transmembrane</keyword>
<dbReference type="SUPFAM" id="SSF82861">
    <property type="entry name" value="Mechanosensitive channel protein MscS (YggB), transmembrane region"/>
    <property type="match status" value="1"/>
</dbReference>
<dbReference type="Pfam" id="PF21082">
    <property type="entry name" value="MS_channel_3rd"/>
    <property type="match status" value="1"/>
</dbReference>
<keyword evidence="3" id="KW-1003">Cell membrane</keyword>
<dbReference type="Proteomes" id="UP001652431">
    <property type="component" value="Unassembled WGS sequence"/>
</dbReference>
<dbReference type="InterPro" id="IPR011066">
    <property type="entry name" value="MscS_channel_C_sf"/>
</dbReference>
<evidence type="ECO:0000259" key="9">
    <source>
        <dbReference type="Pfam" id="PF21082"/>
    </source>
</evidence>
<feature type="transmembrane region" description="Helical" evidence="7">
    <location>
        <begin position="28"/>
        <end position="49"/>
    </location>
</feature>
<dbReference type="InterPro" id="IPR011014">
    <property type="entry name" value="MscS_channel_TM-2"/>
</dbReference>
<feature type="transmembrane region" description="Helical" evidence="7">
    <location>
        <begin position="69"/>
        <end position="91"/>
    </location>
</feature>
<feature type="domain" description="Mechanosensitive ion channel MscS" evidence="8">
    <location>
        <begin position="118"/>
        <end position="185"/>
    </location>
</feature>
<evidence type="ECO:0000259" key="8">
    <source>
        <dbReference type="Pfam" id="PF00924"/>
    </source>
</evidence>
<dbReference type="InterPro" id="IPR006685">
    <property type="entry name" value="MscS_channel_2nd"/>
</dbReference>
<keyword evidence="5 7" id="KW-1133">Transmembrane helix</keyword>
<dbReference type="InterPro" id="IPR010920">
    <property type="entry name" value="LSM_dom_sf"/>
</dbReference>
<evidence type="ECO:0000256" key="2">
    <source>
        <dbReference type="ARBA" id="ARBA00008017"/>
    </source>
</evidence>
<feature type="domain" description="Mechanosensitive ion channel transmembrane helices 2/3" evidence="10">
    <location>
        <begin position="76"/>
        <end position="116"/>
    </location>
</feature>
<dbReference type="InterPro" id="IPR008910">
    <property type="entry name" value="MSC_TM_helix"/>
</dbReference>
<evidence type="ECO:0000256" key="5">
    <source>
        <dbReference type="ARBA" id="ARBA00022989"/>
    </source>
</evidence>
<dbReference type="InterPro" id="IPR045275">
    <property type="entry name" value="MscS_archaea/bacteria_type"/>
</dbReference>
<dbReference type="Pfam" id="PF00924">
    <property type="entry name" value="MS_channel_2nd"/>
    <property type="match status" value="1"/>
</dbReference>
<comment type="similarity">
    <text evidence="2">Belongs to the MscS (TC 1.A.23) family.</text>
</comment>